<name>A0A1S6L2V4_9CAUD</name>
<accession>A0A1S6L2V4</accession>
<sequence length="152" mass="17417">MSPFSILQRQVVRALTGEANLEPEERALFDWRFVVDVGGKFYTVGKTGANTVYYMTPEMTEPVPCYPDQIAEIITGWAKPKYISYMICHKRFDNVKLDNIKTEQEALRKVPKTFHDKTFIVGITSKGKRHKLYRLQAGLNGNAWVPVSEESE</sequence>
<protein>
    <submittedName>
        <fullName evidence="1">Uncharacterized protein</fullName>
    </submittedName>
</protein>
<proteinExistence type="predicted"/>
<dbReference type="EMBL" id="KY448244">
    <property type="protein sequence ID" value="AQT28511.1"/>
    <property type="molecule type" value="Genomic_DNA"/>
</dbReference>
<keyword evidence="2" id="KW-1185">Reference proteome</keyword>
<reference evidence="1 2" key="1">
    <citation type="submission" date="2017-01" db="EMBL/GenBank/DDBJ databases">
        <authorList>
            <person name="Mah S.A."/>
            <person name="Swanson W.J."/>
            <person name="Moy G.W."/>
            <person name="Vacquier V.D."/>
        </authorList>
    </citation>
    <scope>NUCLEOTIDE SEQUENCE [LARGE SCALE GENOMIC DNA]</scope>
</reference>
<gene>
    <name evidence="1" type="ORF">YOLOSWAG_24</name>
</gene>
<dbReference type="Proteomes" id="UP000221250">
    <property type="component" value="Segment"/>
</dbReference>
<evidence type="ECO:0000313" key="1">
    <source>
        <dbReference type="EMBL" id="AQT28511.1"/>
    </source>
</evidence>
<evidence type="ECO:0000313" key="2">
    <source>
        <dbReference type="Proteomes" id="UP000221250"/>
    </source>
</evidence>
<organism evidence="1 2">
    <name type="scientific">Erwinia phage vB_EamM_Yoloswag</name>
    <dbReference type="NCBI Taxonomy" id="1958956"/>
    <lineage>
        <taxon>Viruses</taxon>
        <taxon>Duplodnaviria</taxon>
        <taxon>Heunggongvirae</taxon>
        <taxon>Uroviricota</taxon>
        <taxon>Caudoviricetes</taxon>
        <taxon>Yoloswagvirus</taxon>
        <taxon>Yoloswagvirus yoloswag</taxon>
    </lineage>
</organism>